<protein>
    <submittedName>
        <fullName evidence="4">Transcriptional regulator</fullName>
    </submittedName>
</protein>
<dbReference type="Pfam" id="PF12802">
    <property type="entry name" value="MarR_2"/>
    <property type="match status" value="1"/>
</dbReference>
<proteinExistence type="predicted"/>
<dbReference type="PRINTS" id="PR00598">
    <property type="entry name" value="HTHMARR"/>
</dbReference>
<name>A0A086Y6V8_9RHOB</name>
<reference evidence="4 5" key="1">
    <citation type="submission" date="2014-03" db="EMBL/GenBank/DDBJ databases">
        <title>Genome of Haematobacter massiliensis CCUG 47968.</title>
        <authorList>
            <person name="Wang D."/>
            <person name="Wang G."/>
        </authorList>
    </citation>
    <scope>NUCLEOTIDE SEQUENCE [LARGE SCALE GENOMIC DNA]</scope>
    <source>
        <strain evidence="4 5">CCUG 47968</strain>
    </source>
</reference>
<dbReference type="PROSITE" id="PS01117">
    <property type="entry name" value="HTH_MARR_1"/>
    <property type="match status" value="1"/>
</dbReference>
<keyword evidence="3" id="KW-0804">Transcription</keyword>
<evidence type="ECO:0000313" key="5">
    <source>
        <dbReference type="Proteomes" id="UP000028826"/>
    </source>
</evidence>
<dbReference type="RefSeq" id="WP_035709917.1">
    <property type="nucleotide sequence ID" value="NZ_CAMIFG010000010.1"/>
</dbReference>
<dbReference type="InterPro" id="IPR039422">
    <property type="entry name" value="MarR/SlyA-like"/>
</dbReference>
<dbReference type="PROSITE" id="PS50995">
    <property type="entry name" value="HTH_MARR_2"/>
    <property type="match status" value="1"/>
</dbReference>
<dbReference type="GO" id="GO:0003677">
    <property type="term" value="F:DNA binding"/>
    <property type="evidence" value="ECO:0007669"/>
    <property type="project" value="UniProtKB-KW"/>
</dbReference>
<dbReference type="AlphaFoldDB" id="A0A086Y6V8"/>
<dbReference type="OrthoDB" id="7349109at2"/>
<accession>A0A086Y6V8</accession>
<gene>
    <name evidence="4" type="ORF">CN97_14830</name>
</gene>
<dbReference type="eggNOG" id="COG1846">
    <property type="taxonomic scope" value="Bacteria"/>
</dbReference>
<dbReference type="PANTHER" id="PTHR33164">
    <property type="entry name" value="TRANSCRIPTIONAL REGULATOR, MARR FAMILY"/>
    <property type="match status" value="1"/>
</dbReference>
<dbReference type="InterPro" id="IPR023187">
    <property type="entry name" value="Tscrpt_reg_MarR-type_CS"/>
</dbReference>
<dbReference type="PANTHER" id="PTHR33164:SF95">
    <property type="entry name" value="TRANSCRIPTIONAL REGULATOR"/>
    <property type="match status" value="1"/>
</dbReference>
<keyword evidence="1" id="KW-0805">Transcription regulation</keyword>
<dbReference type="InterPro" id="IPR036388">
    <property type="entry name" value="WH-like_DNA-bd_sf"/>
</dbReference>
<dbReference type="GO" id="GO:0003700">
    <property type="term" value="F:DNA-binding transcription factor activity"/>
    <property type="evidence" value="ECO:0007669"/>
    <property type="project" value="InterPro"/>
</dbReference>
<dbReference type="InterPro" id="IPR036390">
    <property type="entry name" value="WH_DNA-bd_sf"/>
</dbReference>
<evidence type="ECO:0000256" key="2">
    <source>
        <dbReference type="ARBA" id="ARBA00023125"/>
    </source>
</evidence>
<dbReference type="EMBL" id="JGYG01000004">
    <property type="protein sequence ID" value="KFI30008.1"/>
    <property type="molecule type" value="Genomic_DNA"/>
</dbReference>
<sequence length="159" mass="17355">MSSLYTLPGHLIRRLQQIAVALFAARMAEAGLDLTPVQYAALSTIHDNPGVDQATLAGLIAYDRVTLGGVVERLEQKGLVRREVSARDRRAREIRLTEAGDDLLTAALPWVEKVQADIVEALGAEERAVFLALLSKLTDAGNDRSRAPLRDDRTDPARS</sequence>
<evidence type="ECO:0000256" key="3">
    <source>
        <dbReference type="ARBA" id="ARBA00023163"/>
    </source>
</evidence>
<evidence type="ECO:0000313" key="4">
    <source>
        <dbReference type="EMBL" id="KFI30008.1"/>
    </source>
</evidence>
<dbReference type="GO" id="GO:0006950">
    <property type="term" value="P:response to stress"/>
    <property type="evidence" value="ECO:0007669"/>
    <property type="project" value="TreeGrafter"/>
</dbReference>
<dbReference type="STRING" id="195105.CN97_14830"/>
<keyword evidence="2" id="KW-0238">DNA-binding</keyword>
<dbReference type="Gene3D" id="1.10.10.10">
    <property type="entry name" value="Winged helix-like DNA-binding domain superfamily/Winged helix DNA-binding domain"/>
    <property type="match status" value="1"/>
</dbReference>
<evidence type="ECO:0000256" key="1">
    <source>
        <dbReference type="ARBA" id="ARBA00023015"/>
    </source>
</evidence>
<dbReference type="InterPro" id="IPR000835">
    <property type="entry name" value="HTH_MarR-typ"/>
</dbReference>
<dbReference type="SMART" id="SM00347">
    <property type="entry name" value="HTH_MARR"/>
    <property type="match status" value="1"/>
</dbReference>
<keyword evidence="5" id="KW-1185">Reference proteome</keyword>
<dbReference type="SUPFAM" id="SSF46785">
    <property type="entry name" value="Winged helix' DNA-binding domain"/>
    <property type="match status" value="1"/>
</dbReference>
<organism evidence="4 5">
    <name type="scientific">Haematobacter massiliensis</name>
    <dbReference type="NCBI Taxonomy" id="195105"/>
    <lineage>
        <taxon>Bacteria</taxon>
        <taxon>Pseudomonadati</taxon>
        <taxon>Pseudomonadota</taxon>
        <taxon>Alphaproteobacteria</taxon>
        <taxon>Rhodobacterales</taxon>
        <taxon>Paracoccaceae</taxon>
        <taxon>Haematobacter</taxon>
    </lineage>
</organism>
<dbReference type="Proteomes" id="UP000028826">
    <property type="component" value="Unassembled WGS sequence"/>
</dbReference>
<comment type="caution">
    <text evidence="4">The sequence shown here is derived from an EMBL/GenBank/DDBJ whole genome shotgun (WGS) entry which is preliminary data.</text>
</comment>